<evidence type="ECO:0000313" key="7">
    <source>
        <dbReference type="Proteomes" id="UP001633002"/>
    </source>
</evidence>
<evidence type="ECO:0000256" key="1">
    <source>
        <dbReference type="ARBA" id="ARBA00022723"/>
    </source>
</evidence>
<keyword evidence="2" id="KW-0611">Plant defense</keyword>
<dbReference type="Pfam" id="PF03098">
    <property type="entry name" value="An_peroxidase"/>
    <property type="match status" value="1"/>
</dbReference>
<keyword evidence="3" id="KW-0223">Dioxygenase</keyword>
<name>A0ABD3HLL2_9MARC</name>
<dbReference type="InterPro" id="IPR037120">
    <property type="entry name" value="Haem_peroxidase_sf_animal"/>
</dbReference>
<accession>A0ABD3HLL2</accession>
<dbReference type="EMBL" id="JBJQOH010000003">
    <property type="protein sequence ID" value="KAL3691462.1"/>
    <property type="molecule type" value="Genomic_DNA"/>
</dbReference>
<evidence type="ECO:0000256" key="4">
    <source>
        <dbReference type="ARBA" id="ARBA00023002"/>
    </source>
</evidence>
<dbReference type="GO" id="GO:0046872">
    <property type="term" value="F:metal ion binding"/>
    <property type="evidence" value="ECO:0007669"/>
    <property type="project" value="UniProtKB-KW"/>
</dbReference>
<sequence length="212" mass="24300">MGNGSSLISPELMEGYNQMPFGYKLMLLYVNIGDRHFKWYKLPVFMGLMYLEFRPTVHQKYNLIAIGPNTGNTGEYGAFIGRNMEQAPAKSVTELLDPHPTVVATKLLNRKEFVGTGKQFNMLAASWINFMIHDWIDHEEDESNLQVHYLRFEQESFRSPSESTHLAIELLALLVRDIPQSEATNASQYETLRHSTTKHGSHVERMHGPWDA</sequence>
<evidence type="ECO:0000256" key="5">
    <source>
        <dbReference type="ARBA" id="ARBA00023004"/>
    </source>
</evidence>
<keyword evidence="4" id="KW-0560">Oxidoreductase</keyword>
<proteinExistence type="predicted"/>
<dbReference type="AlphaFoldDB" id="A0ABD3HLL2"/>
<dbReference type="InterPro" id="IPR010255">
    <property type="entry name" value="Haem_peroxidase_sf"/>
</dbReference>
<evidence type="ECO:0000256" key="3">
    <source>
        <dbReference type="ARBA" id="ARBA00022964"/>
    </source>
</evidence>
<dbReference type="GO" id="GO:0006631">
    <property type="term" value="P:fatty acid metabolic process"/>
    <property type="evidence" value="ECO:0007669"/>
    <property type="project" value="UniProtKB-ARBA"/>
</dbReference>
<reference evidence="6 7" key="1">
    <citation type="submission" date="2024-09" db="EMBL/GenBank/DDBJ databases">
        <title>Chromosome-scale assembly of Riccia sorocarpa.</title>
        <authorList>
            <person name="Paukszto L."/>
        </authorList>
    </citation>
    <scope>NUCLEOTIDE SEQUENCE [LARGE SCALE GENOMIC DNA]</scope>
    <source>
        <strain evidence="6">LP-2024</strain>
        <tissue evidence="6">Aerial parts of the thallus</tissue>
    </source>
</reference>
<dbReference type="InterPro" id="IPR050783">
    <property type="entry name" value="Oxylipin_biosynth_metab"/>
</dbReference>
<dbReference type="SUPFAM" id="SSF48113">
    <property type="entry name" value="Heme-dependent peroxidases"/>
    <property type="match status" value="1"/>
</dbReference>
<keyword evidence="1" id="KW-0479">Metal-binding</keyword>
<dbReference type="PANTHER" id="PTHR11903">
    <property type="entry name" value="PROSTAGLANDIN G/H SYNTHASE"/>
    <property type="match status" value="1"/>
</dbReference>
<comment type="caution">
    <text evidence="6">The sequence shown here is derived from an EMBL/GenBank/DDBJ whole genome shotgun (WGS) entry which is preliminary data.</text>
</comment>
<dbReference type="GO" id="GO:0051213">
    <property type="term" value="F:dioxygenase activity"/>
    <property type="evidence" value="ECO:0007669"/>
    <property type="project" value="UniProtKB-KW"/>
</dbReference>
<dbReference type="GO" id="GO:0006952">
    <property type="term" value="P:defense response"/>
    <property type="evidence" value="ECO:0007669"/>
    <property type="project" value="UniProtKB-KW"/>
</dbReference>
<keyword evidence="7" id="KW-1185">Reference proteome</keyword>
<organism evidence="6 7">
    <name type="scientific">Riccia sorocarpa</name>
    <dbReference type="NCBI Taxonomy" id="122646"/>
    <lineage>
        <taxon>Eukaryota</taxon>
        <taxon>Viridiplantae</taxon>
        <taxon>Streptophyta</taxon>
        <taxon>Embryophyta</taxon>
        <taxon>Marchantiophyta</taxon>
        <taxon>Marchantiopsida</taxon>
        <taxon>Marchantiidae</taxon>
        <taxon>Marchantiales</taxon>
        <taxon>Ricciaceae</taxon>
        <taxon>Riccia</taxon>
    </lineage>
</organism>
<evidence type="ECO:0000256" key="2">
    <source>
        <dbReference type="ARBA" id="ARBA00022821"/>
    </source>
</evidence>
<evidence type="ECO:0000313" key="6">
    <source>
        <dbReference type="EMBL" id="KAL3691462.1"/>
    </source>
</evidence>
<dbReference type="Proteomes" id="UP001633002">
    <property type="component" value="Unassembled WGS sequence"/>
</dbReference>
<dbReference type="InterPro" id="IPR019791">
    <property type="entry name" value="Haem_peroxidase_animal"/>
</dbReference>
<gene>
    <name evidence="6" type="ORF">R1sor_005113</name>
</gene>
<protein>
    <submittedName>
        <fullName evidence="6">Uncharacterized protein</fullName>
    </submittedName>
</protein>
<dbReference type="Gene3D" id="1.10.640.10">
    <property type="entry name" value="Haem peroxidase domain superfamily, animal type"/>
    <property type="match status" value="1"/>
</dbReference>
<keyword evidence="5" id="KW-0408">Iron</keyword>
<dbReference type="PANTHER" id="PTHR11903:SF11">
    <property type="entry name" value="ALPHA-DIOXYGENASE 1"/>
    <property type="match status" value="1"/>
</dbReference>